<dbReference type="AlphaFoldDB" id="A0A0R1Q312"/>
<dbReference type="STRING" id="1423812.FD20_GL000097"/>
<reference evidence="1 2" key="1">
    <citation type="journal article" date="2015" name="Genome Announc.">
        <title>Expanding the biotechnology potential of lactobacilli through comparative genomics of 213 strains and associated genera.</title>
        <authorList>
            <person name="Sun Z."/>
            <person name="Harris H.M."/>
            <person name="McCann A."/>
            <person name="Guo C."/>
            <person name="Argimon S."/>
            <person name="Zhang W."/>
            <person name="Yang X."/>
            <person name="Jeffery I.B."/>
            <person name="Cooney J.C."/>
            <person name="Kagawa T.F."/>
            <person name="Liu W."/>
            <person name="Song Y."/>
            <person name="Salvetti E."/>
            <person name="Wrobel A."/>
            <person name="Rasinkangas P."/>
            <person name="Parkhill J."/>
            <person name="Rea M.C."/>
            <person name="O'Sullivan O."/>
            <person name="Ritari J."/>
            <person name="Douillard F.P."/>
            <person name="Paul Ross R."/>
            <person name="Yang R."/>
            <person name="Briner A.E."/>
            <person name="Felis G.E."/>
            <person name="de Vos W.M."/>
            <person name="Barrangou R."/>
            <person name="Klaenhammer T.R."/>
            <person name="Caufield P.W."/>
            <person name="Cui Y."/>
            <person name="Zhang H."/>
            <person name="O'Toole P.W."/>
        </authorList>
    </citation>
    <scope>NUCLEOTIDE SEQUENCE [LARGE SCALE GENOMIC DNA]</scope>
    <source>
        <strain evidence="1 2">DSM 19971</strain>
    </source>
</reference>
<dbReference type="PATRIC" id="fig|1423812.3.peg.99"/>
<accession>A0A0R1Q312</accession>
<keyword evidence="2" id="KW-1185">Reference proteome</keyword>
<sequence>MIDDTFDHSDNGGPYLHHTPIRLIIPTTKKLGKNALYAVLCGLDASFLSM</sequence>
<evidence type="ECO:0000313" key="1">
    <source>
        <dbReference type="EMBL" id="KRL39055.1"/>
    </source>
</evidence>
<protein>
    <submittedName>
        <fullName evidence="1">Uncharacterized protein</fullName>
    </submittedName>
</protein>
<gene>
    <name evidence="1" type="ORF">FD20_GL000097</name>
</gene>
<organism evidence="1 2">
    <name type="scientific">Liquorilactobacillus uvarum DSM 19971</name>
    <dbReference type="NCBI Taxonomy" id="1423812"/>
    <lineage>
        <taxon>Bacteria</taxon>
        <taxon>Bacillati</taxon>
        <taxon>Bacillota</taxon>
        <taxon>Bacilli</taxon>
        <taxon>Lactobacillales</taxon>
        <taxon>Lactobacillaceae</taxon>
        <taxon>Liquorilactobacillus</taxon>
    </lineage>
</organism>
<proteinExistence type="predicted"/>
<evidence type="ECO:0000313" key="2">
    <source>
        <dbReference type="Proteomes" id="UP000051155"/>
    </source>
</evidence>
<comment type="caution">
    <text evidence="1">The sequence shown here is derived from an EMBL/GenBank/DDBJ whole genome shotgun (WGS) entry which is preliminary data.</text>
</comment>
<name>A0A0R1Q312_9LACO</name>
<dbReference type="EMBL" id="AZEG01000001">
    <property type="protein sequence ID" value="KRL39055.1"/>
    <property type="molecule type" value="Genomic_DNA"/>
</dbReference>
<dbReference type="Proteomes" id="UP000051155">
    <property type="component" value="Unassembled WGS sequence"/>
</dbReference>